<evidence type="ECO:0000313" key="2">
    <source>
        <dbReference type="Proteomes" id="UP000494106"/>
    </source>
</evidence>
<name>A0A8S0ZVI8_ARCPL</name>
<reference evidence="1 2" key="1">
    <citation type="submission" date="2020-04" db="EMBL/GenBank/DDBJ databases">
        <authorList>
            <person name="Wallbank WR R."/>
            <person name="Pardo Diaz C."/>
            <person name="Kozak K."/>
            <person name="Martin S."/>
            <person name="Jiggins C."/>
            <person name="Moest M."/>
            <person name="Warren A I."/>
            <person name="Byers J.R.P. K."/>
            <person name="Montejo-Kovacevich G."/>
            <person name="Yen C E."/>
        </authorList>
    </citation>
    <scope>NUCLEOTIDE SEQUENCE [LARGE SCALE GENOMIC DNA]</scope>
</reference>
<dbReference type="PANTHER" id="PTHR46601:SF1">
    <property type="entry name" value="ADF-H DOMAIN-CONTAINING PROTEIN"/>
    <property type="match status" value="1"/>
</dbReference>
<dbReference type="Proteomes" id="UP000494106">
    <property type="component" value="Unassembled WGS sequence"/>
</dbReference>
<organism evidence="1 2">
    <name type="scientific">Arctia plantaginis</name>
    <name type="common">Wood tiger moth</name>
    <name type="synonym">Phalaena plantaginis</name>
    <dbReference type="NCBI Taxonomy" id="874455"/>
    <lineage>
        <taxon>Eukaryota</taxon>
        <taxon>Metazoa</taxon>
        <taxon>Ecdysozoa</taxon>
        <taxon>Arthropoda</taxon>
        <taxon>Hexapoda</taxon>
        <taxon>Insecta</taxon>
        <taxon>Pterygota</taxon>
        <taxon>Neoptera</taxon>
        <taxon>Endopterygota</taxon>
        <taxon>Lepidoptera</taxon>
        <taxon>Glossata</taxon>
        <taxon>Ditrysia</taxon>
        <taxon>Noctuoidea</taxon>
        <taxon>Erebidae</taxon>
        <taxon>Arctiinae</taxon>
        <taxon>Arctia</taxon>
    </lineage>
</organism>
<evidence type="ECO:0000313" key="1">
    <source>
        <dbReference type="EMBL" id="CAB3237617.1"/>
    </source>
</evidence>
<protein>
    <submittedName>
        <fullName evidence="1">Uncharacterized protein</fullName>
    </submittedName>
</protein>
<dbReference type="EMBL" id="CADEBC010000492">
    <property type="protein sequence ID" value="CAB3237617.1"/>
    <property type="molecule type" value="Genomic_DNA"/>
</dbReference>
<dbReference type="OrthoDB" id="6375801at2759"/>
<sequence>MSDIKQLKLSRSSCKATLTRIQKYVEDSSNLTTATVDILEERKDKLISCLKKFEAIQLDILSSDEADPEDVGLFEEKYFPTIAKLNEQIKILTKSQPSQPACSNVSKLPTVEIPTFDGKDFTKFKPFYELFCAVIDNNQALSDVQKLFYLCKYLQDEALSIISNTKNGEGHSAAIKERKNVSKRNHYEFIKLNEPEKYAELLKKERVRYQKRIETKKLKNITDMTEREKRAKRKQWKINKINYKHVVEFSYWCKIKEPILGDINKVKIITTKKNEKAKPLDLIEKLRNKSNRFLKHCFTIEKQCKEMKKLKDFLRNNEAIIHMDWSENYELNYHEEVQSMHFGGSRRRVALHTSVLYLHEESTGQKITKSFCSTSANLRHDAAAVLAHLKPVLDYIYQINTNVDSIHIFTDSPSSQYRNNKIFWIMTQIHKDYAGFLNKLSCNYSESGHGKGAADGVSAVFKTTADRLVNFGQDIGNFNDFYNILKQNIPNIKIEVVSDTYIIAKSNSLPLCLPTFKGTLDVHQVLWDIFCGQDLTFRKFSCFICEANVQCEHGAHLGFLRVPDFTHSVEVTTLADARNMSANIPIYVTVATTQDDSQNNTVFTELSNIDPVTLSTPSTSKSYMAIFCDFEELVPANSLSSLEMLKENVEQLPIASTSGELLNLHVADWVLIKKTRRAIKHQIGREMNSPLNFDRQQRSLARPSPALIFNLKPTMLASSAAPPPVRLIEAVACAQCFFNAHQRFSAQY</sequence>
<comment type="caution">
    <text evidence="1">The sequence shown here is derived from an EMBL/GenBank/DDBJ whole genome shotgun (WGS) entry which is preliminary data.</text>
</comment>
<keyword evidence="2" id="KW-1185">Reference proteome</keyword>
<proteinExistence type="predicted"/>
<dbReference type="AlphaFoldDB" id="A0A8S0ZVI8"/>
<accession>A0A8S0ZVI8</accession>
<dbReference type="PANTHER" id="PTHR46601">
    <property type="entry name" value="ULP_PROTEASE DOMAIN-CONTAINING PROTEIN"/>
    <property type="match status" value="1"/>
</dbReference>
<gene>
    <name evidence="1" type="ORF">APLA_LOCUS6993</name>
</gene>